<evidence type="ECO:0000313" key="1">
    <source>
        <dbReference type="EMBL" id="KAJ8004558.1"/>
    </source>
</evidence>
<gene>
    <name evidence="1" type="ORF">DPEC_G00137530</name>
</gene>
<organism evidence="1 2">
    <name type="scientific">Dallia pectoralis</name>
    <name type="common">Alaska blackfish</name>
    <dbReference type="NCBI Taxonomy" id="75939"/>
    <lineage>
        <taxon>Eukaryota</taxon>
        <taxon>Metazoa</taxon>
        <taxon>Chordata</taxon>
        <taxon>Craniata</taxon>
        <taxon>Vertebrata</taxon>
        <taxon>Euteleostomi</taxon>
        <taxon>Actinopterygii</taxon>
        <taxon>Neopterygii</taxon>
        <taxon>Teleostei</taxon>
        <taxon>Protacanthopterygii</taxon>
        <taxon>Esociformes</taxon>
        <taxon>Umbridae</taxon>
        <taxon>Dallia</taxon>
    </lineage>
</organism>
<protein>
    <submittedName>
        <fullName evidence="1">Uncharacterized protein</fullName>
    </submittedName>
</protein>
<sequence length="138" mass="14664">MEPDVPLTGHWAVSDVGRDLLLSPPDTPDDARQQSPVNNICEEQLVVSDALAQIAGERQRKNQGGSAFELRRKRGDVHVFTSKGLRLSGNSPDGPGPLPAGCTPNTDVTPGPCHHLPWVTTQAVWPMDGSVGLEIAGV</sequence>
<accession>A0ACC2GLD5</accession>
<comment type="caution">
    <text evidence="1">The sequence shown here is derived from an EMBL/GenBank/DDBJ whole genome shotgun (WGS) entry which is preliminary data.</text>
</comment>
<dbReference type="EMBL" id="CM055738">
    <property type="protein sequence ID" value="KAJ8004558.1"/>
    <property type="molecule type" value="Genomic_DNA"/>
</dbReference>
<name>A0ACC2GLD5_DALPE</name>
<proteinExistence type="predicted"/>
<dbReference type="Proteomes" id="UP001157502">
    <property type="component" value="Chromosome 11"/>
</dbReference>
<keyword evidence="2" id="KW-1185">Reference proteome</keyword>
<evidence type="ECO:0000313" key="2">
    <source>
        <dbReference type="Proteomes" id="UP001157502"/>
    </source>
</evidence>
<reference evidence="1" key="1">
    <citation type="submission" date="2021-05" db="EMBL/GenBank/DDBJ databases">
        <authorList>
            <person name="Pan Q."/>
            <person name="Jouanno E."/>
            <person name="Zahm M."/>
            <person name="Klopp C."/>
            <person name="Cabau C."/>
            <person name="Louis A."/>
            <person name="Berthelot C."/>
            <person name="Parey E."/>
            <person name="Roest Crollius H."/>
            <person name="Montfort J."/>
            <person name="Robinson-Rechavi M."/>
            <person name="Bouchez O."/>
            <person name="Lampietro C."/>
            <person name="Lopez Roques C."/>
            <person name="Donnadieu C."/>
            <person name="Postlethwait J."/>
            <person name="Bobe J."/>
            <person name="Dillon D."/>
            <person name="Chandos A."/>
            <person name="von Hippel F."/>
            <person name="Guiguen Y."/>
        </authorList>
    </citation>
    <scope>NUCLEOTIDE SEQUENCE</scope>
    <source>
        <strain evidence="1">YG-Jan2019</strain>
    </source>
</reference>